<accession>A0ABQ6HN72</accession>
<dbReference type="RefSeq" id="WP_241444603.1">
    <property type="nucleotide sequence ID" value="NZ_BSUJ01000001.1"/>
</dbReference>
<comment type="caution">
    <text evidence="1">The sequence shown here is derived from an EMBL/GenBank/DDBJ whole genome shotgun (WGS) entry which is preliminary data.</text>
</comment>
<protein>
    <submittedName>
        <fullName evidence="1">Uncharacterized protein</fullName>
    </submittedName>
</protein>
<evidence type="ECO:0000313" key="2">
    <source>
        <dbReference type="Proteomes" id="UP001157109"/>
    </source>
</evidence>
<evidence type="ECO:0000313" key="1">
    <source>
        <dbReference type="EMBL" id="GMA19900.1"/>
    </source>
</evidence>
<dbReference type="Proteomes" id="UP001157109">
    <property type="component" value="Unassembled WGS sequence"/>
</dbReference>
<name>A0ABQ6HN72_9MICO</name>
<proteinExistence type="predicted"/>
<organism evidence="1 2">
    <name type="scientific">Arsenicicoccus piscis</name>
    <dbReference type="NCBI Taxonomy" id="673954"/>
    <lineage>
        <taxon>Bacteria</taxon>
        <taxon>Bacillati</taxon>
        <taxon>Actinomycetota</taxon>
        <taxon>Actinomycetes</taxon>
        <taxon>Micrococcales</taxon>
        <taxon>Intrasporangiaceae</taxon>
        <taxon>Arsenicicoccus</taxon>
    </lineage>
</organism>
<gene>
    <name evidence="1" type="ORF">GCM10025862_19210</name>
</gene>
<sequence length="75" mass="8473">MTWNLTDHGRRYVLLRARNAPPGDARRVLTDAGVPAMWSAPGKGWLVRRDRLADLLALAQRHDVKVVDWTGREVA</sequence>
<dbReference type="EMBL" id="BSUJ01000001">
    <property type="protein sequence ID" value="GMA19900.1"/>
    <property type="molecule type" value="Genomic_DNA"/>
</dbReference>
<keyword evidence="2" id="KW-1185">Reference proteome</keyword>
<reference evidence="2" key="1">
    <citation type="journal article" date="2019" name="Int. J. Syst. Evol. Microbiol.">
        <title>The Global Catalogue of Microorganisms (GCM) 10K type strain sequencing project: providing services to taxonomists for standard genome sequencing and annotation.</title>
        <authorList>
            <consortium name="The Broad Institute Genomics Platform"/>
            <consortium name="The Broad Institute Genome Sequencing Center for Infectious Disease"/>
            <person name="Wu L."/>
            <person name="Ma J."/>
        </authorList>
    </citation>
    <scope>NUCLEOTIDE SEQUENCE [LARGE SCALE GENOMIC DNA]</scope>
    <source>
        <strain evidence="2">NBRC 105830</strain>
    </source>
</reference>